<evidence type="ECO:0000313" key="1">
    <source>
        <dbReference type="EMBL" id="URE44939.1"/>
    </source>
</evidence>
<protein>
    <submittedName>
        <fullName evidence="1">Uncharacterized protein</fullName>
    </submittedName>
</protein>
<sequence>VQAFPDRCPDSCIYRCCGWHSRIRRSTVLCYVPADRKKVMYTASELFFWSWLQADQPCWINQKGVTWSDGYDRG</sequence>
<keyword evidence="2" id="KW-1185">Reference proteome</keyword>
<dbReference type="EMBL" id="CP097511">
    <property type="protein sequence ID" value="URE44939.1"/>
    <property type="molecule type" value="Genomic_DNA"/>
</dbReference>
<reference evidence="1" key="1">
    <citation type="submission" date="2022-05" db="EMBL/GenBank/DDBJ databases">
        <title>The Musa troglodytarum L. genome provides insights into the mechanism of non-climacteric behaviour and enrichment of carotenoids.</title>
        <authorList>
            <person name="Wang J."/>
        </authorList>
    </citation>
    <scope>NUCLEOTIDE SEQUENCE</scope>
    <source>
        <tissue evidence="1">Leaf</tissue>
    </source>
</reference>
<gene>
    <name evidence="1" type="ORF">MUK42_33375</name>
</gene>
<evidence type="ECO:0000313" key="2">
    <source>
        <dbReference type="Proteomes" id="UP001055439"/>
    </source>
</evidence>
<organism evidence="1 2">
    <name type="scientific">Musa troglodytarum</name>
    <name type="common">fe'i banana</name>
    <dbReference type="NCBI Taxonomy" id="320322"/>
    <lineage>
        <taxon>Eukaryota</taxon>
        <taxon>Viridiplantae</taxon>
        <taxon>Streptophyta</taxon>
        <taxon>Embryophyta</taxon>
        <taxon>Tracheophyta</taxon>
        <taxon>Spermatophyta</taxon>
        <taxon>Magnoliopsida</taxon>
        <taxon>Liliopsida</taxon>
        <taxon>Zingiberales</taxon>
        <taxon>Musaceae</taxon>
        <taxon>Musa</taxon>
    </lineage>
</organism>
<name>A0A9E7I3J6_9LILI</name>
<accession>A0A9E7I3J6</accession>
<dbReference type="AlphaFoldDB" id="A0A9E7I3J6"/>
<proteinExistence type="predicted"/>
<feature type="non-terminal residue" evidence="1">
    <location>
        <position position="1"/>
    </location>
</feature>
<dbReference type="Proteomes" id="UP001055439">
    <property type="component" value="Chromosome 9"/>
</dbReference>